<organism evidence="2 5">
    <name type="scientific">Frederiksenia canicola</name>
    <dbReference type="NCBI Taxonomy" id="123824"/>
    <lineage>
        <taxon>Bacteria</taxon>
        <taxon>Pseudomonadati</taxon>
        <taxon>Pseudomonadota</taxon>
        <taxon>Gammaproteobacteria</taxon>
        <taxon>Pasteurellales</taxon>
        <taxon>Pasteurellaceae</taxon>
        <taxon>Frederiksenia</taxon>
    </lineage>
</organism>
<sequence length="400" mass="45805">MKTASNDYKFQHLGQVYQLIEQFELISRTDLAKLSGYAPASITGLSKQLIDHKLVLERTAQNLPSRGRPAVGLSLSSFHWRYICMILSETDISIFLCELSGKAIHQQRYTLNLSRTELLESVTTSLKNFLQYCSVELEYVLAMSVSVIGKLNRDKTGVVRLGNKTLDVELFSALQMLVDKPVYLNEHFQLWLLAESALGSLISHDDVIFLQLDEAINLSVLLRGELLHRDEHKRMNVDKMLMPKFGELSDFIGENLNEMERYQLANQITFNALVKAIDHYLPNPFGTIRQKIEWFCKHIQKENAAALHILEHIADNLSYMLLNLINLFSTEKIMFCSPLLSIQTALFEKIREKIVVNLRQDDLNIDLVTSQYEWNSPLIPSAAIKYEIYAGNLIQNIIKL</sequence>
<reference evidence="3 4" key="2">
    <citation type="submission" date="2018-11" db="EMBL/GenBank/DDBJ databases">
        <title>Genomic Encyclopedia of Type Strains, Phase IV (KMG-IV): sequencing the most valuable type-strain genomes for metagenomic binning, comparative biology and taxonomic classification.</title>
        <authorList>
            <person name="Goeker M."/>
        </authorList>
    </citation>
    <scope>NUCLEOTIDE SEQUENCE [LARGE SCALE GENOMIC DNA]</scope>
    <source>
        <strain evidence="3 4">DSM 25797</strain>
    </source>
</reference>
<name>A0AAE6X5M0_9PAST</name>
<dbReference type="Proteomes" id="UP000276901">
    <property type="component" value="Unassembled WGS sequence"/>
</dbReference>
<evidence type="ECO:0000256" key="1">
    <source>
        <dbReference type="ARBA" id="ARBA00006479"/>
    </source>
</evidence>
<gene>
    <name evidence="2" type="ORF">A4G17_07630</name>
    <name evidence="3" type="ORF">EDC49_0633</name>
</gene>
<keyword evidence="4" id="KW-1185">Reference proteome</keyword>
<accession>A0AAE6X5M0</accession>
<dbReference type="InterPro" id="IPR043129">
    <property type="entry name" value="ATPase_NBD"/>
</dbReference>
<dbReference type="InterPro" id="IPR036390">
    <property type="entry name" value="WH_DNA-bd_sf"/>
</dbReference>
<dbReference type="Gene3D" id="3.30.420.40">
    <property type="match status" value="2"/>
</dbReference>
<dbReference type="InterPro" id="IPR000600">
    <property type="entry name" value="ROK"/>
</dbReference>
<dbReference type="GO" id="GO:0006351">
    <property type="term" value="P:DNA-templated transcription"/>
    <property type="evidence" value="ECO:0007669"/>
    <property type="project" value="TreeGrafter"/>
</dbReference>
<dbReference type="SUPFAM" id="SSF53067">
    <property type="entry name" value="Actin-like ATPase domain"/>
    <property type="match status" value="1"/>
</dbReference>
<dbReference type="Pfam" id="PF00480">
    <property type="entry name" value="ROK"/>
    <property type="match status" value="1"/>
</dbReference>
<dbReference type="PANTHER" id="PTHR18964">
    <property type="entry name" value="ROK (REPRESSOR, ORF, KINASE) FAMILY"/>
    <property type="match status" value="1"/>
</dbReference>
<comment type="similarity">
    <text evidence="1">Belongs to the ROK (NagC/XylR) family.</text>
</comment>
<dbReference type="PANTHER" id="PTHR18964:SF149">
    <property type="entry name" value="BIFUNCTIONAL UDP-N-ACETYLGLUCOSAMINE 2-EPIMERASE_N-ACETYLMANNOSAMINE KINASE"/>
    <property type="match status" value="1"/>
</dbReference>
<dbReference type="GO" id="GO:0003677">
    <property type="term" value="F:DNA binding"/>
    <property type="evidence" value="ECO:0007669"/>
    <property type="project" value="TreeGrafter"/>
</dbReference>
<reference evidence="2 5" key="1">
    <citation type="submission" date="2016-03" db="EMBL/GenBank/DDBJ databases">
        <authorList>
            <person name="Hansen M.J."/>
            <person name="Bojesen A.M."/>
            <person name="Planet P."/>
        </authorList>
    </citation>
    <scope>NUCLEOTIDE SEQUENCE [LARGE SCALE GENOMIC DNA]</scope>
    <source>
        <strain evidence="2 5">HPA 21</strain>
    </source>
</reference>
<dbReference type="Gene3D" id="1.10.10.10">
    <property type="entry name" value="Winged helix-like DNA-binding domain superfamily/Winged helix DNA-binding domain"/>
    <property type="match status" value="1"/>
</dbReference>
<dbReference type="KEGG" id="fcl:A4G17_07630"/>
<dbReference type="Proteomes" id="UP000502287">
    <property type="component" value="Chromosome"/>
</dbReference>
<evidence type="ECO:0000313" key="4">
    <source>
        <dbReference type="Proteomes" id="UP000276901"/>
    </source>
</evidence>
<dbReference type="AlphaFoldDB" id="A0AAE6X5M0"/>
<evidence type="ECO:0000313" key="5">
    <source>
        <dbReference type="Proteomes" id="UP000502287"/>
    </source>
</evidence>
<evidence type="ECO:0000313" key="3">
    <source>
        <dbReference type="EMBL" id="RPE96244.1"/>
    </source>
</evidence>
<proteinExistence type="inferred from homology"/>
<dbReference type="InterPro" id="IPR036388">
    <property type="entry name" value="WH-like_DNA-bd_sf"/>
</dbReference>
<dbReference type="EMBL" id="RKQT01000001">
    <property type="protein sequence ID" value="RPE96244.1"/>
    <property type="molecule type" value="Genomic_DNA"/>
</dbReference>
<protein>
    <submittedName>
        <fullName evidence="2 3">Transcriptional regulator</fullName>
    </submittedName>
</protein>
<dbReference type="SUPFAM" id="SSF46785">
    <property type="entry name" value="Winged helix' DNA-binding domain"/>
    <property type="match status" value="1"/>
</dbReference>
<dbReference type="RefSeq" id="WP_123956148.1">
    <property type="nucleotide sequence ID" value="NZ_CP015029.1"/>
</dbReference>
<evidence type="ECO:0000313" key="2">
    <source>
        <dbReference type="EMBL" id="QIM65320.1"/>
    </source>
</evidence>
<dbReference type="EMBL" id="CP015029">
    <property type="protein sequence ID" value="QIM65320.1"/>
    <property type="molecule type" value="Genomic_DNA"/>
</dbReference>